<keyword evidence="6" id="KW-0902">Two-component regulatory system</keyword>
<evidence type="ECO:0000259" key="7">
    <source>
        <dbReference type="PROSITE" id="PS50109"/>
    </source>
</evidence>
<dbReference type="PRINTS" id="PR00344">
    <property type="entry name" value="BCTRLSENSOR"/>
</dbReference>
<evidence type="ECO:0000256" key="6">
    <source>
        <dbReference type="ARBA" id="ARBA00023012"/>
    </source>
</evidence>
<keyword evidence="5 8" id="KW-0418">Kinase</keyword>
<dbReference type="SMART" id="SM00387">
    <property type="entry name" value="HATPase_c"/>
    <property type="match status" value="1"/>
</dbReference>
<evidence type="ECO:0000256" key="4">
    <source>
        <dbReference type="ARBA" id="ARBA00022679"/>
    </source>
</evidence>
<name>A0A9D2NYA8_9FIRM</name>
<dbReference type="CDD" id="cd00075">
    <property type="entry name" value="HATPase"/>
    <property type="match status" value="1"/>
</dbReference>
<dbReference type="InterPro" id="IPR050736">
    <property type="entry name" value="Sensor_HK_Regulatory"/>
</dbReference>
<comment type="catalytic activity">
    <reaction evidence="1">
        <text>ATP + protein L-histidine = ADP + protein N-phospho-L-histidine.</text>
        <dbReference type="EC" id="2.7.13.3"/>
    </reaction>
</comment>
<dbReference type="InterPro" id="IPR003594">
    <property type="entry name" value="HATPase_dom"/>
</dbReference>
<dbReference type="AlphaFoldDB" id="A0A9D2NYA8"/>
<feature type="domain" description="Histidine kinase" evidence="7">
    <location>
        <begin position="84"/>
        <end position="297"/>
    </location>
</feature>
<dbReference type="GO" id="GO:0000155">
    <property type="term" value="F:phosphorelay sensor kinase activity"/>
    <property type="evidence" value="ECO:0007669"/>
    <property type="project" value="InterPro"/>
</dbReference>
<protein>
    <recommendedName>
        <fullName evidence="2">histidine kinase</fullName>
        <ecNumber evidence="2">2.7.13.3</ecNumber>
    </recommendedName>
</protein>
<dbReference type="EMBL" id="DWWJ01000010">
    <property type="protein sequence ID" value="HJC40039.1"/>
    <property type="molecule type" value="Genomic_DNA"/>
</dbReference>
<dbReference type="InterPro" id="IPR005467">
    <property type="entry name" value="His_kinase_dom"/>
</dbReference>
<dbReference type="PANTHER" id="PTHR43711">
    <property type="entry name" value="TWO-COMPONENT HISTIDINE KINASE"/>
    <property type="match status" value="1"/>
</dbReference>
<dbReference type="CDD" id="cd00082">
    <property type="entry name" value="HisKA"/>
    <property type="match status" value="1"/>
</dbReference>
<dbReference type="SUPFAM" id="SSF47384">
    <property type="entry name" value="Homodimeric domain of signal transducing histidine kinase"/>
    <property type="match status" value="1"/>
</dbReference>
<gene>
    <name evidence="8" type="ORF">H9701_00610</name>
</gene>
<dbReference type="InterPro" id="IPR036097">
    <property type="entry name" value="HisK_dim/P_sf"/>
</dbReference>
<evidence type="ECO:0000256" key="3">
    <source>
        <dbReference type="ARBA" id="ARBA00022553"/>
    </source>
</evidence>
<evidence type="ECO:0000256" key="5">
    <source>
        <dbReference type="ARBA" id="ARBA00022777"/>
    </source>
</evidence>
<dbReference type="PANTHER" id="PTHR43711:SF1">
    <property type="entry name" value="HISTIDINE KINASE 1"/>
    <property type="match status" value="1"/>
</dbReference>
<organism evidence="8 9">
    <name type="scientific">Candidatus Intestinimonas pullistercoris</name>
    <dbReference type="NCBI Taxonomy" id="2838623"/>
    <lineage>
        <taxon>Bacteria</taxon>
        <taxon>Bacillati</taxon>
        <taxon>Bacillota</taxon>
        <taxon>Clostridia</taxon>
        <taxon>Eubacteriales</taxon>
        <taxon>Intestinimonas</taxon>
    </lineage>
</organism>
<evidence type="ECO:0000313" key="9">
    <source>
        <dbReference type="Proteomes" id="UP000823882"/>
    </source>
</evidence>
<dbReference type="PROSITE" id="PS50109">
    <property type="entry name" value="HIS_KIN"/>
    <property type="match status" value="1"/>
</dbReference>
<dbReference type="InterPro" id="IPR003661">
    <property type="entry name" value="HisK_dim/P_dom"/>
</dbReference>
<dbReference type="InterPro" id="IPR004358">
    <property type="entry name" value="Sig_transdc_His_kin-like_C"/>
</dbReference>
<comment type="caution">
    <text evidence="8">The sequence shown here is derived from an EMBL/GenBank/DDBJ whole genome shotgun (WGS) entry which is preliminary data.</text>
</comment>
<dbReference type="Gene3D" id="1.10.287.130">
    <property type="match status" value="1"/>
</dbReference>
<dbReference type="InterPro" id="IPR036890">
    <property type="entry name" value="HATPase_C_sf"/>
</dbReference>
<keyword evidence="4" id="KW-0808">Transferase</keyword>
<dbReference type="EC" id="2.7.13.3" evidence="2"/>
<dbReference type="SUPFAM" id="SSF55874">
    <property type="entry name" value="ATPase domain of HSP90 chaperone/DNA topoisomerase II/histidine kinase"/>
    <property type="match status" value="1"/>
</dbReference>
<proteinExistence type="predicted"/>
<sequence>MILAVVLLLMVCAALGLRLYTLERDIRQCAKQLREGRSPRVTMAAPHRGAEELLTAVNSLLALRESDAAAYRRQEKAIRQQIANISHDLRTPLTSILGYLQLLEGDTLTPEERREYLSIVQGRARALQSLITSFYDLSRLEGEEYPLSRERVDLYHVLSELVAEFYNDFEGSGFAMTVELQEGLPPVMADPAGVLRVFTNLIRNALEHGREQMSILLYREGEAVCSVFANDAPGLTEEDVAHVFDRFFTADKMRTGQSTGLGLAIVKALVERMGHTVTAELTPEGLFQITVRWRTAGR</sequence>
<dbReference type="Pfam" id="PF02518">
    <property type="entry name" value="HATPase_c"/>
    <property type="match status" value="1"/>
</dbReference>
<evidence type="ECO:0000313" key="8">
    <source>
        <dbReference type="EMBL" id="HJC40039.1"/>
    </source>
</evidence>
<accession>A0A9D2NYA8</accession>
<reference evidence="8" key="1">
    <citation type="journal article" date="2021" name="PeerJ">
        <title>Extensive microbial diversity within the chicken gut microbiome revealed by metagenomics and culture.</title>
        <authorList>
            <person name="Gilroy R."/>
            <person name="Ravi A."/>
            <person name="Getino M."/>
            <person name="Pursley I."/>
            <person name="Horton D.L."/>
            <person name="Alikhan N.F."/>
            <person name="Baker D."/>
            <person name="Gharbi K."/>
            <person name="Hall N."/>
            <person name="Watson M."/>
            <person name="Adriaenssens E.M."/>
            <person name="Foster-Nyarko E."/>
            <person name="Jarju S."/>
            <person name="Secka A."/>
            <person name="Antonio M."/>
            <person name="Oren A."/>
            <person name="Chaudhuri R.R."/>
            <person name="La Ragione R."/>
            <person name="Hildebrand F."/>
            <person name="Pallen M.J."/>
        </authorList>
    </citation>
    <scope>NUCLEOTIDE SEQUENCE</scope>
    <source>
        <strain evidence="8">CHK186-1790</strain>
    </source>
</reference>
<dbReference type="Pfam" id="PF00512">
    <property type="entry name" value="HisKA"/>
    <property type="match status" value="1"/>
</dbReference>
<keyword evidence="3" id="KW-0597">Phosphoprotein</keyword>
<evidence type="ECO:0000256" key="2">
    <source>
        <dbReference type="ARBA" id="ARBA00012438"/>
    </source>
</evidence>
<dbReference type="Proteomes" id="UP000823882">
    <property type="component" value="Unassembled WGS sequence"/>
</dbReference>
<reference evidence="8" key="2">
    <citation type="submission" date="2021-04" db="EMBL/GenBank/DDBJ databases">
        <authorList>
            <person name="Gilroy R."/>
        </authorList>
    </citation>
    <scope>NUCLEOTIDE SEQUENCE</scope>
    <source>
        <strain evidence="8">CHK186-1790</strain>
    </source>
</reference>
<dbReference type="SMART" id="SM00388">
    <property type="entry name" value="HisKA"/>
    <property type="match status" value="1"/>
</dbReference>
<evidence type="ECO:0000256" key="1">
    <source>
        <dbReference type="ARBA" id="ARBA00000085"/>
    </source>
</evidence>
<dbReference type="Gene3D" id="3.30.565.10">
    <property type="entry name" value="Histidine kinase-like ATPase, C-terminal domain"/>
    <property type="match status" value="1"/>
</dbReference>